<dbReference type="InterPro" id="IPR001810">
    <property type="entry name" value="F-box_dom"/>
</dbReference>
<reference evidence="3" key="1">
    <citation type="submission" date="2022-08" db="EMBL/GenBank/DDBJ databases">
        <title>A Global Phylogenomic Analysis of the Shiitake Genus Lentinula.</title>
        <authorList>
            <consortium name="DOE Joint Genome Institute"/>
            <person name="Sierra-Patev S."/>
            <person name="Min B."/>
            <person name="Naranjo-Ortiz M."/>
            <person name="Looney B."/>
            <person name="Konkel Z."/>
            <person name="Slot J.C."/>
            <person name="Sakamoto Y."/>
            <person name="Steenwyk J.L."/>
            <person name="Rokas A."/>
            <person name="Carro J."/>
            <person name="Camarero S."/>
            <person name="Ferreira P."/>
            <person name="Molpeceres G."/>
            <person name="Ruiz-Duenas F.J."/>
            <person name="Serrano A."/>
            <person name="Henrissat B."/>
            <person name="Drula E."/>
            <person name="Hughes K.W."/>
            <person name="Mata J.L."/>
            <person name="Ishikawa N.K."/>
            <person name="Vargas-Isla R."/>
            <person name="Ushijima S."/>
            <person name="Smith C.A."/>
            <person name="Ahrendt S."/>
            <person name="Andreopoulos W."/>
            <person name="He G."/>
            <person name="Labutti K."/>
            <person name="Lipzen A."/>
            <person name="Ng V."/>
            <person name="Riley R."/>
            <person name="Sandor L."/>
            <person name="Barry K."/>
            <person name="Martinez A.T."/>
            <person name="Xiao Y."/>
            <person name="Gibbons J.G."/>
            <person name="Terashima K."/>
            <person name="Grigoriev I.V."/>
            <person name="Hibbett D.S."/>
        </authorList>
    </citation>
    <scope>NUCLEOTIDE SEQUENCE</scope>
    <source>
        <strain evidence="3">RHP3577 ss4</strain>
    </source>
</reference>
<evidence type="ECO:0000313" key="4">
    <source>
        <dbReference type="Proteomes" id="UP001150217"/>
    </source>
</evidence>
<dbReference type="CDD" id="cd09917">
    <property type="entry name" value="F-box_SF"/>
    <property type="match status" value="1"/>
</dbReference>
<dbReference type="SUPFAM" id="SSF81383">
    <property type="entry name" value="F-box domain"/>
    <property type="match status" value="1"/>
</dbReference>
<dbReference type="PROSITE" id="PS50181">
    <property type="entry name" value="FBOX"/>
    <property type="match status" value="1"/>
</dbReference>
<dbReference type="InterPro" id="IPR036047">
    <property type="entry name" value="F-box-like_dom_sf"/>
</dbReference>
<evidence type="ECO:0000259" key="2">
    <source>
        <dbReference type="PROSITE" id="PS50181"/>
    </source>
</evidence>
<dbReference type="Pfam" id="PF12937">
    <property type="entry name" value="F-box-like"/>
    <property type="match status" value="1"/>
</dbReference>
<gene>
    <name evidence="3" type="ORF">C8R41DRAFT_919607</name>
</gene>
<sequence>MARRSLRIQEKKGVSSESQTQDAGVIQDSDSIVDRKRAREDEEDQEYDEDPDDGEEVAPKRKKKKTKKVSSKSDVSLHSQDKQSSGSSTKRQRMPEQFRKVRGRLGLLEKLAKEVPLDVILEIFCYLEPGDLLRLARTSKDLRDILMSKSSESIWRIARETLNDLPPRPDDLNEPQYAHLLFEPYCHICRHSGRCETVLWNFRMRACKKCALDTFPSSWDQQYINAQPFAYRDTDVLPIESIKRTSHRNQRVGNREIANRYKAEYEALSTEEDRNAWIDRKRKERRVINEHARLCEQWHRARLNDRADVLSDVRRERKEAILNRLEEIGWRDEAEKIMSGPSYYDTFSDHKLVKQSKKLTEHGWRSIKDEIVEFLSDRKADRVTAERNRILSARLASIQKAFSNIRSESDLREPFPSLGDIFVNKIFDALIRDTPQNEDLNEDFFHLKLLEHLPGIIDEWRPGKIQELVEVMQRSRPTATANDLYLATTIFECTGCYQRSLLRYPQMFYHGCCMENRNPGFAPGLYFWHEGPWSSTRIFFSDARSEIAKTVIEACSLNPATATFEDMYDANPLAECQTCAVDPQSWEGGRLFMRWPLQLTHNLNHTLTMNRFDEQETRKIVACEPSYRSDADSICCAHCHKTHSTMAIVTHFKDQHSDVINLTDYEDSLKFRALRQHWYWNPRLSLRQLGDSFRFKEIFPLPTPSVTFNDLLSSSSH</sequence>
<comment type="caution">
    <text evidence="3">The sequence shown here is derived from an EMBL/GenBank/DDBJ whole genome shotgun (WGS) entry which is preliminary data.</text>
</comment>
<proteinExistence type="predicted"/>
<evidence type="ECO:0000313" key="3">
    <source>
        <dbReference type="EMBL" id="KAJ4493390.1"/>
    </source>
</evidence>
<evidence type="ECO:0000256" key="1">
    <source>
        <dbReference type="SAM" id="MobiDB-lite"/>
    </source>
</evidence>
<dbReference type="Proteomes" id="UP001150217">
    <property type="component" value="Unassembled WGS sequence"/>
</dbReference>
<name>A0ABQ8VGN7_9AGAR</name>
<protein>
    <recommendedName>
        <fullName evidence="2">F-box domain-containing protein</fullName>
    </recommendedName>
</protein>
<feature type="region of interest" description="Disordered" evidence="1">
    <location>
        <begin position="1"/>
        <end position="97"/>
    </location>
</feature>
<dbReference type="Gene3D" id="1.20.1280.50">
    <property type="match status" value="1"/>
</dbReference>
<organism evidence="3 4">
    <name type="scientific">Lentinula lateritia</name>
    <dbReference type="NCBI Taxonomy" id="40482"/>
    <lineage>
        <taxon>Eukaryota</taxon>
        <taxon>Fungi</taxon>
        <taxon>Dikarya</taxon>
        <taxon>Basidiomycota</taxon>
        <taxon>Agaricomycotina</taxon>
        <taxon>Agaricomycetes</taxon>
        <taxon>Agaricomycetidae</taxon>
        <taxon>Agaricales</taxon>
        <taxon>Marasmiineae</taxon>
        <taxon>Omphalotaceae</taxon>
        <taxon>Lentinula</taxon>
    </lineage>
</organism>
<dbReference type="EMBL" id="JANVFT010000035">
    <property type="protein sequence ID" value="KAJ4493390.1"/>
    <property type="molecule type" value="Genomic_DNA"/>
</dbReference>
<feature type="compositionally biased region" description="Acidic residues" evidence="1">
    <location>
        <begin position="41"/>
        <end position="56"/>
    </location>
</feature>
<keyword evidence="4" id="KW-1185">Reference proteome</keyword>
<accession>A0ABQ8VGN7</accession>
<dbReference type="SMART" id="SM00256">
    <property type="entry name" value="FBOX"/>
    <property type="match status" value="1"/>
</dbReference>
<feature type="compositionally biased region" description="Basic residues" evidence="1">
    <location>
        <begin position="60"/>
        <end position="70"/>
    </location>
</feature>
<feature type="domain" description="F-box" evidence="2">
    <location>
        <begin position="109"/>
        <end position="158"/>
    </location>
</feature>